<dbReference type="PANTHER" id="PTHR23026">
    <property type="entry name" value="NADPH NITROREDUCTASE"/>
    <property type="match status" value="1"/>
</dbReference>
<keyword evidence="1" id="KW-0285">Flavoprotein</keyword>
<evidence type="ECO:0000313" key="6">
    <source>
        <dbReference type="Proteomes" id="UP000095679"/>
    </source>
</evidence>
<dbReference type="GO" id="GO:0016491">
    <property type="term" value="F:oxidoreductase activity"/>
    <property type="evidence" value="ECO:0007669"/>
    <property type="project" value="UniProtKB-KW"/>
</dbReference>
<evidence type="ECO:0000256" key="2">
    <source>
        <dbReference type="ARBA" id="ARBA00022643"/>
    </source>
</evidence>
<dbReference type="Gene3D" id="3.40.109.10">
    <property type="entry name" value="NADH Oxidase"/>
    <property type="match status" value="1"/>
</dbReference>
<dbReference type="RefSeq" id="WP_055298435.1">
    <property type="nucleotide sequence ID" value="NZ_BLYK01000058.1"/>
</dbReference>
<proteinExistence type="predicted"/>
<evidence type="ECO:0000313" key="5">
    <source>
        <dbReference type="EMBL" id="CUO15424.1"/>
    </source>
</evidence>
<dbReference type="PROSITE" id="PS51257">
    <property type="entry name" value="PROKAR_LIPOPROTEIN"/>
    <property type="match status" value="1"/>
</dbReference>
<reference evidence="5 6" key="1">
    <citation type="submission" date="2015-09" db="EMBL/GenBank/DDBJ databases">
        <authorList>
            <consortium name="Pathogen Informatics"/>
        </authorList>
    </citation>
    <scope>NUCLEOTIDE SEQUENCE [LARGE SCALE GENOMIC DNA]</scope>
    <source>
        <strain evidence="5 6">2789STDY5834835</strain>
    </source>
</reference>
<dbReference type="InterPro" id="IPR029479">
    <property type="entry name" value="Nitroreductase"/>
</dbReference>
<organism evidence="5 6">
    <name type="scientific">Anaerobutyricum hallii</name>
    <dbReference type="NCBI Taxonomy" id="39488"/>
    <lineage>
        <taxon>Bacteria</taxon>
        <taxon>Bacillati</taxon>
        <taxon>Bacillota</taxon>
        <taxon>Clostridia</taxon>
        <taxon>Lachnospirales</taxon>
        <taxon>Lachnospiraceae</taxon>
        <taxon>Anaerobutyricum</taxon>
    </lineage>
</organism>
<dbReference type="EMBL" id="CYZL01000009">
    <property type="protein sequence ID" value="CUO15424.1"/>
    <property type="molecule type" value="Genomic_DNA"/>
</dbReference>
<gene>
    <name evidence="5" type="ORF">ERS852450_01262</name>
</gene>
<sequence length="118" mass="13255">MTNADKLKELAQTSPYAGCTANAPMAFVACYRKECRMPEYAPIDLSASVENLLLEADELGLGAVWLGIAPLRDRMDKVREVISIPEELEAFAIIPCGYPVQIKNQQNHYEKERVHFVE</sequence>
<accession>A0A174CQL3</accession>
<dbReference type="Proteomes" id="UP000095679">
    <property type="component" value="Unassembled WGS sequence"/>
</dbReference>
<evidence type="ECO:0000256" key="3">
    <source>
        <dbReference type="ARBA" id="ARBA00023002"/>
    </source>
</evidence>
<evidence type="ECO:0000259" key="4">
    <source>
        <dbReference type="Pfam" id="PF00881"/>
    </source>
</evidence>
<dbReference type="Pfam" id="PF00881">
    <property type="entry name" value="Nitroreductase"/>
    <property type="match status" value="1"/>
</dbReference>
<dbReference type="PANTHER" id="PTHR23026:SF90">
    <property type="entry name" value="IODOTYROSINE DEIODINASE 1"/>
    <property type="match status" value="1"/>
</dbReference>
<dbReference type="InterPro" id="IPR000415">
    <property type="entry name" value="Nitroreductase-like"/>
</dbReference>
<dbReference type="AlphaFoldDB" id="A0A174CQL3"/>
<feature type="domain" description="Nitroreductase" evidence="4">
    <location>
        <begin position="19"/>
        <end position="98"/>
    </location>
</feature>
<dbReference type="SUPFAM" id="SSF55469">
    <property type="entry name" value="FMN-dependent nitroreductase-like"/>
    <property type="match status" value="1"/>
</dbReference>
<evidence type="ECO:0000256" key="1">
    <source>
        <dbReference type="ARBA" id="ARBA00022630"/>
    </source>
</evidence>
<keyword evidence="3" id="KW-0560">Oxidoreductase</keyword>
<protein>
    <submittedName>
        <fullName evidence="5">Nitroreductase family</fullName>
    </submittedName>
</protein>
<name>A0A174CQL3_9FIRM</name>
<dbReference type="InterPro" id="IPR050627">
    <property type="entry name" value="Nitroreductase/BluB"/>
</dbReference>
<keyword evidence="2" id="KW-0288">FMN</keyword>